<name>J3MQ33_ORYBR</name>
<organism evidence="1">
    <name type="scientific">Oryza brachyantha</name>
    <name type="common">malo sina</name>
    <dbReference type="NCBI Taxonomy" id="4533"/>
    <lineage>
        <taxon>Eukaryota</taxon>
        <taxon>Viridiplantae</taxon>
        <taxon>Streptophyta</taxon>
        <taxon>Embryophyta</taxon>
        <taxon>Tracheophyta</taxon>
        <taxon>Spermatophyta</taxon>
        <taxon>Magnoliopsida</taxon>
        <taxon>Liliopsida</taxon>
        <taxon>Poales</taxon>
        <taxon>Poaceae</taxon>
        <taxon>BOP clade</taxon>
        <taxon>Oryzoideae</taxon>
        <taxon>Oryzeae</taxon>
        <taxon>Oryzinae</taxon>
        <taxon>Oryza</taxon>
    </lineage>
</organism>
<dbReference type="Proteomes" id="UP000006038">
    <property type="component" value="Chromosome 8"/>
</dbReference>
<accession>J3MQ33</accession>
<reference evidence="1" key="2">
    <citation type="submission" date="2013-04" db="UniProtKB">
        <authorList>
            <consortium name="EnsemblPlants"/>
        </authorList>
    </citation>
    <scope>IDENTIFICATION</scope>
</reference>
<dbReference type="EnsemblPlants" id="OB08G12120.1">
    <property type="protein sequence ID" value="OB08G12120.1"/>
    <property type="gene ID" value="OB08G12120"/>
</dbReference>
<dbReference type="Gramene" id="OB08G12120.1">
    <property type="protein sequence ID" value="OB08G12120.1"/>
    <property type="gene ID" value="OB08G12120"/>
</dbReference>
<proteinExistence type="predicted"/>
<dbReference type="STRING" id="4533.J3MQ33"/>
<dbReference type="AlphaFoldDB" id="J3MQ33"/>
<evidence type="ECO:0000313" key="2">
    <source>
        <dbReference type="Proteomes" id="UP000006038"/>
    </source>
</evidence>
<evidence type="ECO:0000313" key="1">
    <source>
        <dbReference type="EnsemblPlants" id="OB08G12120.1"/>
    </source>
</evidence>
<keyword evidence="2" id="KW-1185">Reference proteome</keyword>
<protein>
    <submittedName>
        <fullName evidence="1">Uncharacterized protein</fullName>
    </submittedName>
</protein>
<sequence length="128" mass="14513">MVWLQRRIIFDLLAVYVPILVLQMGHLLNTLGVEIGNHVTICKDDDLARLVDNDMQITETLVLQNSEQRVQDATQETDKETQMCASELPIQFTDHNEFGETSIPATKKDLYESADGIASFRCKMASIR</sequence>
<reference evidence="1" key="1">
    <citation type="journal article" date="2013" name="Nat. Commun.">
        <title>Whole-genome sequencing of Oryza brachyantha reveals mechanisms underlying Oryza genome evolution.</title>
        <authorList>
            <person name="Chen J."/>
            <person name="Huang Q."/>
            <person name="Gao D."/>
            <person name="Wang J."/>
            <person name="Lang Y."/>
            <person name="Liu T."/>
            <person name="Li B."/>
            <person name="Bai Z."/>
            <person name="Luis Goicoechea J."/>
            <person name="Liang C."/>
            <person name="Chen C."/>
            <person name="Zhang W."/>
            <person name="Sun S."/>
            <person name="Liao Y."/>
            <person name="Zhang X."/>
            <person name="Yang L."/>
            <person name="Song C."/>
            <person name="Wang M."/>
            <person name="Shi J."/>
            <person name="Liu G."/>
            <person name="Liu J."/>
            <person name="Zhou H."/>
            <person name="Zhou W."/>
            <person name="Yu Q."/>
            <person name="An N."/>
            <person name="Chen Y."/>
            <person name="Cai Q."/>
            <person name="Wang B."/>
            <person name="Liu B."/>
            <person name="Min J."/>
            <person name="Huang Y."/>
            <person name="Wu H."/>
            <person name="Li Z."/>
            <person name="Zhang Y."/>
            <person name="Yin Y."/>
            <person name="Song W."/>
            <person name="Jiang J."/>
            <person name="Jackson S.A."/>
            <person name="Wing R.A."/>
            <person name="Wang J."/>
            <person name="Chen M."/>
        </authorList>
    </citation>
    <scope>NUCLEOTIDE SEQUENCE [LARGE SCALE GENOMIC DNA]</scope>
    <source>
        <strain evidence="1">cv. IRGC 101232</strain>
    </source>
</reference>
<dbReference type="HOGENOM" id="CLU_1963001_0_0_1"/>